<organism evidence="6 7">
    <name type="scientific">Phycicoccus elongatus Lp2</name>
    <dbReference type="NCBI Taxonomy" id="1193181"/>
    <lineage>
        <taxon>Bacteria</taxon>
        <taxon>Bacillati</taxon>
        <taxon>Actinomycetota</taxon>
        <taxon>Actinomycetes</taxon>
        <taxon>Micrococcales</taxon>
        <taxon>Intrasporangiaceae</taxon>
        <taxon>Phycicoccus</taxon>
    </lineage>
</organism>
<dbReference type="PANTHER" id="PTHR24421:SF61">
    <property type="entry name" value="OXYGEN SENSOR HISTIDINE KINASE NREB"/>
    <property type="match status" value="1"/>
</dbReference>
<keyword evidence="3" id="KW-0902">Two-component regulatory system</keyword>
<dbReference type="Gene3D" id="3.30.565.10">
    <property type="entry name" value="Histidine kinase-like ATPase, C-terminal domain"/>
    <property type="match status" value="1"/>
</dbReference>
<dbReference type="HOGENOM" id="CLU_036172_1_0_11"/>
<feature type="transmembrane region" description="Helical" evidence="4">
    <location>
        <begin position="69"/>
        <end position="88"/>
    </location>
</feature>
<feature type="transmembrane region" description="Helical" evidence="4">
    <location>
        <begin position="35"/>
        <end position="57"/>
    </location>
</feature>
<evidence type="ECO:0000313" key="7">
    <source>
        <dbReference type="Proteomes" id="UP000013167"/>
    </source>
</evidence>
<dbReference type="OrthoDB" id="3534856at2"/>
<dbReference type="GO" id="GO:0016301">
    <property type="term" value="F:kinase activity"/>
    <property type="evidence" value="ECO:0007669"/>
    <property type="project" value="UniProtKB-KW"/>
</dbReference>
<dbReference type="eggNOG" id="COG4585">
    <property type="taxonomic scope" value="Bacteria"/>
</dbReference>
<keyword evidence="4" id="KW-0812">Transmembrane</keyword>
<dbReference type="InterPro" id="IPR050482">
    <property type="entry name" value="Sensor_HK_TwoCompSys"/>
</dbReference>
<keyword evidence="7" id="KW-1185">Reference proteome</keyword>
<name>N0E683_9MICO</name>
<dbReference type="Proteomes" id="UP000013167">
    <property type="component" value="Unassembled WGS sequence"/>
</dbReference>
<accession>N0E683</accession>
<dbReference type="AlphaFoldDB" id="N0E683"/>
<dbReference type="InterPro" id="IPR003594">
    <property type="entry name" value="HATPase_dom"/>
</dbReference>
<evidence type="ECO:0000256" key="2">
    <source>
        <dbReference type="ARBA" id="ARBA00022777"/>
    </source>
</evidence>
<evidence type="ECO:0000256" key="1">
    <source>
        <dbReference type="ARBA" id="ARBA00022679"/>
    </source>
</evidence>
<keyword evidence="4" id="KW-0472">Membrane</keyword>
<feature type="domain" description="Histidine kinase/HSP90-like ATPase" evidence="5">
    <location>
        <begin position="195"/>
        <end position="282"/>
    </location>
</feature>
<dbReference type="InterPro" id="IPR036890">
    <property type="entry name" value="HATPase_C_sf"/>
</dbReference>
<evidence type="ECO:0000259" key="5">
    <source>
        <dbReference type="Pfam" id="PF02518"/>
    </source>
</evidence>
<comment type="caution">
    <text evidence="6">The sequence shown here is derived from an EMBL/GenBank/DDBJ whole genome shotgun (WGS) entry which is preliminary data.</text>
</comment>
<evidence type="ECO:0000256" key="3">
    <source>
        <dbReference type="ARBA" id="ARBA00023012"/>
    </source>
</evidence>
<dbReference type="GO" id="GO:0000160">
    <property type="term" value="P:phosphorelay signal transduction system"/>
    <property type="evidence" value="ECO:0007669"/>
    <property type="project" value="UniProtKB-KW"/>
</dbReference>
<evidence type="ECO:0000313" key="6">
    <source>
        <dbReference type="EMBL" id="CCH71094.1"/>
    </source>
</evidence>
<dbReference type="PANTHER" id="PTHR24421">
    <property type="entry name" value="NITRATE/NITRITE SENSOR PROTEIN NARX-RELATED"/>
    <property type="match status" value="1"/>
</dbReference>
<keyword evidence="4" id="KW-1133">Transmembrane helix</keyword>
<dbReference type="SUPFAM" id="SSF55874">
    <property type="entry name" value="ATPase domain of HSP90 chaperone/DNA topoisomerase II/histidine kinase"/>
    <property type="match status" value="1"/>
</dbReference>
<protein>
    <submittedName>
        <fullName evidence="6">Putative two-component system sensor kinase</fullName>
    </submittedName>
</protein>
<dbReference type="Pfam" id="PF02518">
    <property type="entry name" value="HATPase_c"/>
    <property type="match status" value="1"/>
</dbReference>
<dbReference type="EMBL" id="CAIZ01000152">
    <property type="protein sequence ID" value="CCH71094.1"/>
    <property type="molecule type" value="Genomic_DNA"/>
</dbReference>
<sequence>MPLLLVAAGAVVVWSDLDAAGRARALDGAGSGQRGIVWLRIGLGVTLAIIGLTVIATRGSSPSVVVDSLLASLAVLLGLIIIAAPWALRLWTNARQEQEAAARANERADIAAHLHDSVLQTLALIQRRASDPAAVTTLARSQERELRSWLYGASVGHDETLAAAIASVSHEVEDLTSVPVELVVTGDRPMEEHGIALARALREALLNATRHGQPPVTAYVEIGPGGVEAFVRDRGTGFDLDAVPEDRLGVRQSILGRMERHGGSARVRRREDGTEVELTLPALEGAHA</sequence>
<proteinExistence type="predicted"/>
<evidence type="ECO:0000256" key="4">
    <source>
        <dbReference type="SAM" id="Phobius"/>
    </source>
</evidence>
<reference evidence="6 7" key="1">
    <citation type="journal article" date="2013" name="ISME J.">
        <title>A metabolic model for members of the genus Tetrasphaera involved in enhanced biological phosphorus removal.</title>
        <authorList>
            <person name="Kristiansen R."/>
            <person name="Nguyen H.T.T."/>
            <person name="Saunders A.M."/>
            <person name="Nielsen J.L."/>
            <person name="Wimmer R."/>
            <person name="Le V.Q."/>
            <person name="McIlroy S.J."/>
            <person name="Petrovski S."/>
            <person name="Seviour R.J."/>
            <person name="Calteau A."/>
            <person name="Nielsen K.L."/>
            <person name="Nielsen P.H."/>
        </authorList>
    </citation>
    <scope>NUCLEOTIDE SEQUENCE [LARGE SCALE GENOMIC DNA]</scope>
    <source>
        <strain evidence="6 7">Lp2</strain>
    </source>
</reference>
<dbReference type="STRING" id="1193181.BN10_80001"/>
<keyword evidence="2 6" id="KW-0418">Kinase</keyword>
<gene>
    <name evidence="6" type="ORF">BN10_80001</name>
</gene>
<keyword evidence="1" id="KW-0808">Transferase</keyword>